<keyword evidence="3 6" id="KW-0808">Transferase</keyword>
<reference evidence="6" key="1">
    <citation type="journal article" date="2014" name="Int. J. Syst. Evol. Microbiol.">
        <title>Complete genome sequence of Corynebacterium casei LMG S-19264T (=DSM 44701T), isolated from a smear-ripened cheese.</title>
        <authorList>
            <consortium name="US DOE Joint Genome Institute (JGI-PGF)"/>
            <person name="Walter F."/>
            <person name="Albersmeier A."/>
            <person name="Kalinowski J."/>
            <person name="Ruckert C."/>
        </authorList>
    </citation>
    <scope>NUCLEOTIDE SEQUENCE</scope>
    <source>
        <strain evidence="6">JCM 4784</strain>
    </source>
</reference>
<keyword evidence="2" id="KW-0328">Glycosyltransferase</keyword>
<dbReference type="EMBL" id="BNBT01000071">
    <property type="protein sequence ID" value="GHE70876.1"/>
    <property type="molecule type" value="Genomic_DNA"/>
</dbReference>
<dbReference type="Gene3D" id="3.40.50.2000">
    <property type="entry name" value="Glycogen Phosphorylase B"/>
    <property type="match status" value="2"/>
</dbReference>
<evidence type="ECO:0000313" key="7">
    <source>
        <dbReference type="Proteomes" id="UP000608024"/>
    </source>
</evidence>
<comment type="similarity">
    <text evidence="1">Belongs to the glycosyltransferase 28 family.</text>
</comment>
<evidence type="ECO:0000256" key="2">
    <source>
        <dbReference type="ARBA" id="ARBA00022676"/>
    </source>
</evidence>
<dbReference type="Pfam" id="PF06722">
    <property type="entry name" value="EryCIII-like_C"/>
    <property type="match status" value="1"/>
</dbReference>
<dbReference type="Pfam" id="PF21036">
    <property type="entry name" value="EryCIII-like_N"/>
    <property type="match status" value="1"/>
</dbReference>
<feature type="domain" description="Erythromycin biosynthesis protein CIII-like N-terminal" evidence="5">
    <location>
        <begin position="23"/>
        <end position="225"/>
    </location>
</feature>
<dbReference type="GO" id="GO:0016758">
    <property type="term" value="F:hexosyltransferase activity"/>
    <property type="evidence" value="ECO:0007669"/>
    <property type="project" value="UniProtKB-ARBA"/>
</dbReference>
<proteinExistence type="inferred from homology"/>
<dbReference type="GO" id="GO:0008194">
    <property type="term" value="F:UDP-glycosyltransferase activity"/>
    <property type="evidence" value="ECO:0007669"/>
    <property type="project" value="InterPro"/>
</dbReference>
<dbReference type="CDD" id="cd03784">
    <property type="entry name" value="GT1_Gtf-like"/>
    <property type="match status" value="1"/>
</dbReference>
<dbReference type="InterPro" id="IPR048284">
    <property type="entry name" value="EryCIII-like_N"/>
</dbReference>
<comment type="caution">
    <text evidence="6">The sequence shown here is derived from an EMBL/GenBank/DDBJ whole genome shotgun (WGS) entry which is preliminary data.</text>
</comment>
<accession>A0A918ZVZ1</accession>
<dbReference type="InterPro" id="IPR050426">
    <property type="entry name" value="Glycosyltransferase_28"/>
</dbReference>
<dbReference type="PANTHER" id="PTHR48050:SF13">
    <property type="entry name" value="STEROL 3-BETA-GLUCOSYLTRANSFERASE UGT80A2"/>
    <property type="match status" value="1"/>
</dbReference>
<dbReference type="InterPro" id="IPR002213">
    <property type="entry name" value="UDP_glucos_trans"/>
</dbReference>
<evidence type="ECO:0000256" key="1">
    <source>
        <dbReference type="ARBA" id="ARBA00006962"/>
    </source>
</evidence>
<dbReference type="Proteomes" id="UP000608024">
    <property type="component" value="Unassembled WGS sequence"/>
</dbReference>
<evidence type="ECO:0000259" key="5">
    <source>
        <dbReference type="Pfam" id="PF21036"/>
    </source>
</evidence>
<dbReference type="PANTHER" id="PTHR48050">
    <property type="entry name" value="STEROL 3-BETA-GLUCOSYLTRANSFERASE"/>
    <property type="match status" value="1"/>
</dbReference>
<evidence type="ECO:0000256" key="3">
    <source>
        <dbReference type="ARBA" id="ARBA00022679"/>
    </source>
</evidence>
<dbReference type="GO" id="GO:0017000">
    <property type="term" value="P:antibiotic biosynthetic process"/>
    <property type="evidence" value="ECO:0007669"/>
    <property type="project" value="UniProtKB-ARBA"/>
</dbReference>
<dbReference type="RefSeq" id="WP_190137748.1">
    <property type="nucleotide sequence ID" value="NZ_BNBT01000071.1"/>
</dbReference>
<organism evidence="6 7">
    <name type="scientific">Streptomyces longispororuber</name>
    <dbReference type="NCBI Taxonomy" id="68230"/>
    <lineage>
        <taxon>Bacteria</taxon>
        <taxon>Bacillati</taxon>
        <taxon>Actinomycetota</taxon>
        <taxon>Actinomycetes</taxon>
        <taxon>Kitasatosporales</taxon>
        <taxon>Streptomycetaceae</taxon>
        <taxon>Streptomyces</taxon>
    </lineage>
</organism>
<dbReference type="InterPro" id="IPR010610">
    <property type="entry name" value="EryCIII-like_C"/>
</dbReference>
<evidence type="ECO:0000313" key="6">
    <source>
        <dbReference type="EMBL" id="GHE70876.1"/>
    </source>
</evidence>
<sequence>MRVLFASVSVPSHLLPMVPLADALRAAGHDVLLVCQPDLLPHAESAGLLTAVVGSERLEAERRRKMAQVAKEQAAVPGGVWQPTWEQLAARWRQRVEGVIDDYVSVGRRWRPDLIVADPLEFGARVLGGVLDVPVVVHRWGPETMTTEAAGPAREALADLCDRLGLPDGLPDPAAIVDPCPPGLQFPEAAPAMTARHVPFNGTGSVPPWARRTPGGPARICVSLGSMPAHLGGLTLLETLATATAGLDRVELLVPLAAELRERVGHLPPSVRLVEPTPLHLFLDGCSAVVHHGGSGTALTALAHGLPQVVLPQFNPALAQCGRRVADVGAGINLTAADQLDAAGIADALRTVLHDPEPRAGAERMRTAMTVQPTPAALVPALEALA</sequence>
<feature type="domain" description="Erythromycin biosynthesis protein CIII-like C-terminal" evidence="4">
    <location>
        <begin position="247"/>
        <end position="385"/>
    </location>
</feature>
<gene>
    <name evidence="6" type="ORF">GCM10018785_44070</name>
</gene>
<reference evidence="6" key="2">
    <citation type="submission" date="2020-09" db="EMBL/GenBank/DDBJ databases">
        <authorList>
            <person name="Sun Q."/>
            <person name="Ohkuma M."/>
        </authorList>
    </citation>
    <scope>NUCLEOTIDE SEQUENCE</scope>
    <source>
        <strain evidence="6">JCM 4784</strain>
    </source>
</reference>
<name>A0A918ZVZ1_9ACTN</name>
<dbReference type="SUPFAM" id="SSF53756">
    <property type="entry name" value="UDP-Glycosyltransferase/glycogen phosphorylase"/>
    <property type="match status" value="1"/>
</dbReference>
<evidence type="ECO:0000259" key="4">
    <source>
        <dbReference type="Pfam" id="PF06722"/>
    </source>
</evidence>
<keyword evidence="7" id="KW-1185">Reference proteome</keyword>
<protein>
    <submittedName>
        <fullName evidence="6">Glycosyl transferase</fullName>
    </submittedName>
</protein>
<dbReference type="AlphaFoldDB" id="A0A918ZVZ1"/>